<dbReference type="PATRIC" id="fig|1423727.3.peg.1078"/>
<dbReference type="AlphaFoldDB" id="A0A0R2AZX3"/>
<sequence>MSTTQTPGIKFARYQQPDKRLQATQDKLFKALTHFFITEVRFESITVTQLCKEAGIVRQTFYRHYNNQLEILENHVANIANDFLALIDKVPVSVVDLPQTVVQELKNNQMLFEMIYWAHAEEAAITVLANDMMRVTFIDDRQNDFQGFVNEVVARNVFNFSRVMLKYPTIDTKMLVKLYSLMVPDPRNIFQHLSGGKH</sequence>
<protein>
    <recommendedName>
        <fullName evidence="3">HTH tetR-type domain-containing protein</fullName>
    </recommendedName>
</protein>
<dbReference type="Gene3D" id="1.10.357.10">
    <property type="entry name" value="Tetracycline Repressor, domain 2"/>
    <property type="match status" value="1"/>
</dbReference>
<proteinExistence type="predicted"/>
<evidence type="ECO:0000256" key="2">
    <source>
        <dbReference type="PROSITE-ProRule" id="PRU00335"/>
    </source>
</evidence>
<evidence type="ECO:0000259" key="3">
    <source>
        <dbReference type="PROSITE" id="PS50977"/>
    </source>
</evidence>
<dbReference type="EMBL" id="AYZQ01000002">
    <property type="protein sequence ID" value="KRM72082.1"/>
    <property type="molecule type" value="Genomic_DNA"/>
</dbReference>
<dbReference type="SUPFAM" id="SSF46689">
    <property type="entry name" value="Homeodomain-like"/>
    <property type="match status" value="1"/>
</dbReference>
<dbReference type="Proteomes" id="UP000051672">
    <property type="component" value="Unassembled WGS sequence"/>
</dbReference>
<evidence type="ECO:0000313" key="5">
    <source>
        <dbReference type="Proteomes" id="UP000051672"/>
    </source>
</evidence>
<organism evidence="4 5">
    <name type="scientific">Lacticaseibacillus brantae DSM 23927</name>
    <dbReference type="NCBI Taxonomy" id="1423727"/>
    <lineage>
        <taxon>Bacteria</taxon>
        <taxon>Bacillati</taxon>
        <taxon>Bacillota</taxon>
        <taxon>Bacilli</taxon>
        <taxon>Lactobacillales</taxon>
        <taxon>Lactobacillaceae</taxon>
        <taxon>Lacticaseibacillus</taxon>
    </lineage>
</organism>
<keyword evidence="5" id="KW-1185">Reference proteome</keyword>
<dbReference type="OrthoDB" id="9810250at2"/>
<dbReference type="GO" id="GO:0003677">
    <property type="term" value="F:DNA binding"/>
    <property type="evidence" value="ECO:0007669"/>
    <property type="project" value="UniProtKB-UniRule"/>
</dbReference>
<feature type="domain" description="HTH tetR-type" evidence="3">
    <location>
        <begin position="22"/>
        <end position="83"/>
    </location>
</feature>
<evidence type="ECO:0000256" key="1">
    <source>
        <dbReference type="ARBA" id="ARBA00023125"/>
    </source>
</evidence>
<reference evidence="4 5" key="1">
    <citation type="journal article" date="2015" name="Genome Announc.">
        <title>Expanding the biotechnology potential of lactobacilli through comparative genomics of 213 strains and associated genera.</title>
        <authorList>
            <person name="Sun Z."/>
            <person name="Harris H.M."/>
            <person name="McCann A."/>
            <person name="Guo C."/>
            <person name="Argimon S."/>
            <person name="Zhang W."/>
            <person name="Yang X."/>
            <person name="Jeffery I.B."/>
            <person name="Cooney J.C."/>
            <person name="Kagawa T.F."/>
            <person name="Liu W."/>
            <person name="Song Y."/>
            <person name="Salvetti E."/>
            <person name="Wrobel A."/>
            <person name="Rasinkangas P."/>
            <person name="Parkhill J."/>
            <person name="Rea M.C."/>
            <person name="O'Sullivan O."/>
            <person name="Ritari J."/>
            <person name="Douillard F.P."/>
            <person name="Paul Ross R."/>
            <person name="Yang R."/>
            <person name="Briner A.E."/>
            <person name="Felis G.E."/>
            <person name="de Vos W.M."/>
            <person name="Barrangou R."/>
            <person name="Klaenhammer T.R."/>
            <person name="Caufield P.W."/>
            <person name="Cui Y."/>
            <person name="Zhang H."/>
            <person name="O'Toole P.W."/>
        </authorList>
    </citation>
    <scope>NUCLEOTIDE SEQUENCE [LARGE SCALE GENOMIC DNA]</scope>
    <source>
        <strain evidence="4 5">DSM 23927</strain>
    </source>
</reference>
<name>A0A0R2AZX3_9LACO</name>
<feature type="DNA-binding region" description="H-T-H motif" evidence="2">
    <location>
        <begin position="46"/>
        <end position="65"/>
    </location>
</feature>
<keyword evidence="1 2" id="KW-0238">DNA-binding</keyword>
<dbReference type="PROSITE" id="PS50977">
    <property type="entry name" value="HTH_TETR_2"/>
    <property type="match status" value="1"/>
</dbReference>
<gene>
    <name evidence="4" type="ORF">FC34_GL001066</name>
</gene>
<dbReference type="InterPro" id="IPR009057">
    <property type="entry name" value="Homeodomain-like_sf"/>
</dbReference>
<dbReference type="InterPro" id="IPR001647">
    <property type="entry name" value="HTH_TetR"/>
</dbReference>
<dbReference type="RefSeq" id="WP_057894356.1">
    <property type="nucleotide sequence ID" value="NZ_AYZQ01000002.1"/>
</dbReference>
<evidence type="ECO:0000313" key="4">
    <source>
        <dbReference type="EMBL" id="KRM72082.1"/>
    </source>
</evidence>
<comment type="caution">
    <text evidence="4">The sequence shown here is derived from an EMBL/GenBank/DDBJ whole genome shotgun (WGS) entry which is preliminary data.</text>
</comment>
<accession>A0A0R2AZX3</accession>